<protein>
    <submittedName>
        <fullName evidence="2">Uncharacterized protein</fullName>
    </submittedName>
</protein>
<name>A0A091MHM5_9PASS</name>
<proteinExistence type="predicted"/>
<accession>A0A091MHM5</accession>
<feature type="compositionally biased region" description="Polar residues" evidence="1">
    <location>
        <begin position="51"/>
        <end position="72"/>
    </location>
</feature>
<keyword evidence="3" id="KW-1185">Reference proteome</keyword>
<gene>
    <name evidence="2" type="ORF">N310_13602</name>
</gene>
<dbReference type="EMBL" id="KK828522">
    <property type="protein sequence ID" value="KFP74635.1"/>
    <property type="molecule type" value="Genomic_DNA"/>
</dbReference>
<organism evidence="2 3">
    <name type="scientific">Acanthisitta chloris</name>
    <name type="common">rifleman</name>
    <dbReference type="NCBI Taxonomy" id="57068"/>
    <lineage>
        <taxon>Eukaryota</taxon>
        <taxon>Metazoa</taxon>
        <taxon>Chordata</taxon>
        <taxon>Craniata</taxon>
        <taxon>Vertebrata</taxon>
        <taxon>Euteleostomi</taxon>
        <taxon>Archelosauria</taxon>
        <taxon>Archosauria</taxon>
        <taxon>Dinosauria</taxon>
        <taxon>Saurischia</taxon>
        <taxon>Theropoda</taxon>
        <taxon>Coelurosauria</taxon>
        <taxon>Aves</taxon>
        <taxon>Neognathae</taxon>
        <taxon>Neoaves</taxon>
        <taxon>Telluraves</taxon>
        <taxon>Australaves</taxon>
        <taxon>Passeriformes</taxon>
        <taxon>Acanthisittidae</taxon>
        <taxon>Acanthisitta</taxon>
    </lineage>
</organism>
<sequence length="85" mass="9429">WAMKGRDHLWKCDDVFWGQIGNQHAGAIPQGMKEKNAIMNKAWPSREKTDGSTPATTAKSNLSAVLSASNKGWNPLGRNQLHKKE</sequence>
<reference evidence="2 3" key="1">
    <citation type="submission" date="2014-04" db="EMBL/GenBank/DDBJ databases">
        <title>Genome evolution of avian class.</title>
        <authorList>
            <person name="Zhang G."/>
            <person name="Li C."/>
        </authorList>
    </citation>
    <scope>NUCLEOTIDE SEQUENCE [LARGE SCALE GENOMIC DNA]</scope>
    <source>
        <strain evidence="2">BGI_N310</strain>
    </source>
</reference>
<dbReference type="Proteomes" id="UP000053537">
    <property type="component" value="Unassembled WGS sequence"/>
</dbReference>
<feature type="non-terminal residue" evidence="2">
    <location>
        <position position="1"/>
    </location>
</feature>
<evidence type="ECO:0000313" key="2">
    <source>
        <dbReference type="EMBL" id="KFP74635.1"/>
    </source>
</evidence>
<evidence type="ECO:0000313" key="3">
    <source>
        <dbReference type="Proteomes" id="UP000053537"/>
    </source>
</evidence>
<evidence type="ECO:0000256" key="1">
    <source>
        <dbReference type="SAM" id="MobiDB-lite"/>
    </source>
</evidence>
<feature type="region of interest" description="Disordered" evidence="1">
    <location>
        <begin position="45"/>
        <end position="85"/>
    </location>
</feature>
<dbReference type="AlphaFoldDB" id="A0A091MHM5"/>
<feature type="non-terminal residue" evidence="2">
    <location>
        <position position="85"/>
    </location>
</feature>